<feature type="region of interest" description="Disordered" evidence="1">
    <location>
        <begin position="278"/>
        <end position="298"/>
    </location>
</feature>
<feature type="region of interest" description="Disordered" evidence="1">
    <location>
        <begin position="218"/>
        <end position="242"/>
    </location>
</feature>
<reference evidence="3 4" key="1">
    <citation type="journal article" date="2020" name="G3 (Bethesda)">
        <title>Improved Reference Genome for Cyclotella cryptica CCMP332, a Model for Cell Wall Morphogenesis, Salinity Adaptation, and Lipid Production in Diatoms (Bacillariophyta).</title>
        <authorList>
            <person name="Roberts W.R."/>
            <person name="Downey K.M."/>
            <person name="Ruck E.C."/>
            <person name="Traller J.C."/>
            <person name="Alverson A.J."/>
        </authorList>
    </citation>
    <scope>NUCLEOTIDE SEQUENCE [LARGE SCALE GENOMIC DNA]</scope>
    <source>
        <strain evidence="3 4">CCMP332</strain>
    </source>
</reference>
<gene>
    <name evidence="3" type="ORF">HJC23_013087</name>
</gene>
<evidence type="ECO:0000256" key="1">
    <source>
        <dbReference type="SAM" id="MobiDB-lite"/>
    </source>
</evidence>
<protein>
    <submittedName>
        <fullName evidence="3">Uncharacterized protein</fullName>
    </submittedName>
</protein>
<name>A0ABD3Q7B9_9STRA</name>
<sequence>MPHIARALKSVFASGEEHTDQVVDTSASILTLASFQQRLPLDLFENSSEMYSKASLYLSNLTGDKSQGELFFIATILATVILFVVVLPTYEAFFPQSTTQSKVAIVAKTVPSASSSTTDSLQTIEESEDEDLAMSIEKDEIIELPQQEPVEEMQDILNKSVDVIEQTYCLSTEEYLDDAIREEDPVYDADESEEIADAYEKEAVVDAYVQVDAYDADDKHSDATPVTAEEGLETPTSSPLISPDYVKPLLTKDYVSAPNVVVQKRSSLGKLGKRLSSSRLGFGRKDSSDASVCSTSSMRKLSIRGFGKKRSSGL</sequence>
<dbReference type="Proteomes" id="UP001516023">
    <property type="component" value="Unassembled WGS sequence"/>
</dbReference>
<evidence type="ECO:0000313" key="3">
    <source>
        <dbReference type="EMBL" id="KAL3796030.1"/>
    </source>
</evidence>
<dbReference type="AlphaFoldDB" id="A0ABD3Q7B9"/>
<evidence type="ECO:0000256" key="2">
    <source>
        <dbReference type="SAM" id="Phobius"/>
    </source>
</evidence>
<keyword evidence="2" id="KW-0472">Membrane</keyword>
<keyword evidence="2" id="KW-0812">Transmembrane</keyword>
<proteinExistence type="predicted"/>
<organism evidence="3 4">
    <name type="scientific">Cyclotella cryptica</name>
    <dbReference type="NCBI Taxonomy" id="29204"/>
    <lineage>
        <taxon>Eukaryota</taxon>
        <taxon>Sar</taxon>
        <taxon>Stramenopiles</taxon>
        <taxon>Ochrophyta</taxon>
        <taxon>Bacillariophyta</taxon>
        <taxon>Coscinodiscophyceae</taxon>
        <taxon>Thalassiosirophycidae</taxon>
        <taxon>Stephanodiscales</taxon>
        <taxon>Stephanodiscaceae</taxon>
        <taxon>Cyclotella</taxon>
    </lineage>
</organism>
<keyword evidence="4" id="KW-1185">Reference proteome</keyword>
<feature type="transmembrane region" description="Helical" evidence="2">
    <location>
        <begin position="70"/>
        <end position="90"/>
    </location>
</feature>
<comment type="caution">
    <text evidence="3">The sequence shown here is derived from an EMBL/GenBank/DDBJ whole genome shotgun (WGS) entry which is preliminary data.</text>
</comment>
<evidence type="ECO:0000313" key="4">
    <source>
        <dbReference type="Proteomes" id="UP001516023"/>
    </source>
</evidence>
<accession>A0ABD3Q7B9</accession>
<dbReference type="EMBL" id="JABMIG020000066">
    <property type="protein sequence ID" value="KAL3796030.1"/>
    <property type="molecule type" value="Genomic_DNA"/>
</dbReference>
<keyword evidence="2" id="KW-1133">Transmembrane helix</keyword>